<dbReference type="EMBL" id="JASAOG010000195">
    <property type="protein sequence ID" value="KAK0044583.1"/>
    <property type="molecule type" value="Genomic_DNA"/>
</dbReference>
<evidence type="ECO:0000313" key="2">
    <source>
        <dbReference type="EMBL" id="KAK0044583.1"/>
    </source>
</evidence>
<dbReference type="Proteomes" id="UP001233172">
    <property type="component" value="Unassembled WGS sequence"/>
</dbReference>
<gene>
    <name evidence="2" type="ORF">Bpfe_025985</name>
</gene>
<sequence length="55" mass="5898">MAAKMARKGGGARGPSATPRDGTSLTINTNVVDAKKSKIVVWPEWNDADVNAEKW</sequence>
<organism evidence="2 3">
    <name type="scientific">Biomphalaria pfeifferi</name>
    <name type="common">Bloodfluke planorb</name>
    <name type="synonym">Freshwater snail</name>
    <dbReference type="NCBI Taxonomy" id="112525"/>
    <lineage>
        <taxon>Eukaryota</taxon>
        <taxon>Metazoa</taxon>
        <taxon>Spiralia</taxon>
        <taxon>Lophotrochozoa</taxon>
        <taxon>Mollusca</taxon>
        <taxon>Gastropoda</taxon>
        <taxon>Heterobranchia</taxon>
        <taxon>Euthyneura</taxon>
        <taxon>Panpulmonata</taxon>
        <taxon>Hygrophila</taxon>
        <taxon>Lymnaeoidea</taxon>
        <taxon>Planorbidae</taxon>
        <taxon>Biomphalaria</taxon>
    </lineage>
</organism>
<proteinExistence type="predicted"/>
<reference evidence="2" key="2">
    <citation type="submission" date="2023-04" db="EMBL/GenBank/DDBJ databases">
        <authorList>
            <person name="Bu L."/>
            <person name="Lu L."/>
            <person name="Laidemitt M.R."/>
            <person name="Zhang S.M."/>
            <person name="Mutuku M."/>
            <person name="Mkoji G."/>
            <person name="Steinauer M."/>
            <person name="Loker E.S."/>
        </authorList>
    </citation>
    <scope>NUCLEOTIDE SEQUENCE</scope>
    <source>
        <strain evidence="2">KasaAsao</strain>
        <tissue evidence="2">Whole Snail</tissue>
    </source>
</reference>
<keyword evidence="3" id="KW-1185">Reference proteome</keyword>
<evidence type="ECO:0000256" key="1">
    <source>
        <dbReference type="SAM" id="MobiDB-lite"/>
    </source>
</evidence>
<name>A0AAD8EYZ6_BIOPF</name>
<dbReference type="AlphaFoldDB" id="A0AAD8EYZ6"/>
<accession>A0AAD8EYZ6</accession>
<feature type="region of interest" description="Disordered" evidence="1">
    <location>
        <begin position="1"/>
        <end position="25"/>
    </location>
</feature>
<feature type="non-terminal residue" evidence="2">
    <location>
        <position position="1"/>
    </location>
</feature>
<protein>
    <submittedName>
        <fullName evidence="2">Androglobin-like isoform X18</fullName>
    </submittedName>
</protein>
<comment type="caution">
    <text evidence="2">The sequence shown here is derived from an EMBL/GenBank/DDBJ whole genome shotgun (WGS) entry which is preliminary data.</text>
</comment>
<evidence type="ECO:0000313" key="3">
    <source>
        <dbReference type="Proteomes" id="UP001233172"/>
    </source>
</evidence>
<reference evidence="2" key="1">
    <citation type="journal article" date="2023" name="PLoS Negl. Trop. Dis.">
        <title>A genome sequence for Biomphalaria pfeifferi, the major vector snail for the human-infecting parasite Schistosoma mansoni.</title>
        <authorList>
            <person name="Bu L."/>
            <person name="Lu L."/>
            <person name="Laidemitt M.R."/>
            <person name="Zhang S.M."/>
            <person name="Mutuku M."/>
            <person name="Mkoji G."/>
            <person name="Steinauer M."/>
            <person name="Loker E.S."/>
        </authorList>
    </citation>
    <scope>NUCLEOTIDE SEQUENCE</scope>
    <source>
        <strain evidence="2">KasaAsao</strain>
    </source>
</reference>